<feature type="signal peptide" evidence="1">
    <location>
        <begin position="1"/>
        <end position="20"/>
    </location>
</feature>
<feature type="chain" id="PRO_5043486695" evidence="1">
    <location>
        <begin position="21"/>
        <end position="138"/>
    </location>
</feature>
<dbReference type="InterPro" id="IPR036682">
    <property type="entry name" value="OS_D_A10/PebIII_sf"/>
</dbReference>
<dbReference type="InterPro" id="IPR005055">
    <property type="entry name" value="A10/PebIII"/>
</dbReference>
<reference evidence="2" key="1">
    <citation type="journal article" date="2024" name="Gigascience">
        <title>Chromosome-level genome of the poultry shaft louse Menopon gallinae provides insight into the host-switching and adaptive evolution of parasitic lice.</title>
        <authorList>
            <person name="Xu Y."/>
            <person name="Ma L."/>
            <person name="Liu S."/>
            <person name="Liang Y."/>
            <person name="Liu Q."/>
            <person name="He Z."/>
            <person name="Tian L."/>
            <person name="Duan Y."/>
            <person name="Cai W."/>
            <person name="Li H."/>
            <person name="Song F."/>
        </authorList>
    </citation>
    <scope>NUCLEOTIDE SEQUENCE</scope>
    <source>
        <strain evidence="2">Cailab_2023a</strain>
    </source>
</reference>
<evidence type="ECO:0000256" key="1">
    <source>
        <dbReference type="SAM" id="SignalP"/>
    </source>
</evidence>
<dbReference type="Gene3D" id="1.10.2080.10">
    <property type="entry name" value="Insect odorant-binding protein A10/Ejaculatory bulb-specific protein 3"/>
    <property type="match status" value="1"/>
</dbReference>
<comment type="caution">
    <text evidence="2">The sequence shown here is derived from an EMBL/GenBank/DDBJ whole genome shotgun (WGS) entry which is preliminary data.</text>
</comment>
<sequence>MAVVCKVVFFAAILIGVLQAEKYTAKWDNINVDEILSSERLLKNYMNCLMERGSCTPDGAELKKNLPDALETDCSKCTDKQKENTEKVVDFLIIEKPDWWEELQKKYDPTGIYYEKKKDVIEERTKEKREKKEKAKKE</sequence>
<keyword evidence="1" id="KW-0732">Signal</keyword>
<dbReference type="EMBL" id="JARGDH010000001">
    <property type="protein sequence ID" value="KAL0278740.1"/>
    <property type="molecule type" value="Genomic_DNA"/>
</dbReference>
<name>A0AAW2IBA4_9NEOP</name>
<organism evidence="2">
    <name type="scientific">Menopon gallinae</name>
    <name type="common">poultry shaft louse</name>
    <dbReference type="NCBI Taxonomy" id="328185"/>
    <lineage>
        <taxon>Eukaryota</taxon>
        <taxon>Metazoa</taxon>
        <taxon>Ecdysozoa</taxon>
        <taxon>Arthropoda</taxon>
        <taxon>Hexapoda</taxon>
        <taxon>Insecta</taxon>
        <taxon>Pterygota</taxon>
        <taxon>Neoptera</taxon>
        <taxon>Paraneoptera</taxon>
        <taxon>Psocodea</taxon>
        <taxon>Troctomorpha</taxon>
        <taxon>Phthiraptera</taxon>
        <taxon>Amblycera</taxon>
        <taxon>Menoponidae</taxon>
        <taxon>Menopon</taxon>
    </lineage>
</organism>
<dbReference type="Pfam" id="PF03392">
    <property type="entry name" value="OS-D"/>
    <property type="match status" value="1"/>
</dbReference>
<dbReference type="AlphaFoldDB" id="A0AAW2IBA4"/>
<gene>
    <name evidence="2" type="ORF">PYX00_000471</name>
</gene>
<protein>
    <submittedName>
        <fullName evidence="2">Uncharacterized protein</fullName>
    </submittedName>
</protein>
<accession>A0AAW2IBA4</accession>
<dbReference type="PANTHER" id="PTHR11257">
    <property type="entry name" value="CHEMOSENSORY PROTEIN-RELATED"/>
    <property type="match status" value="1"/>
</dbReference>
<dbReference type="PANTHER" id="PTHR11257:SF12">
    <property type="entry name" value="EJACULATORY BULB-SPECIFIC PROTEIN 3-RELATED"/>
    <property type="match status" value="1"/>
</dbReference>
<dbReference type="SUPFAM" id="SSF100910">
    <property type="entry name" value="Chemosensory protein Csp2"/>
    <property type="match status" value="1"/>
</dbReference>
<proteinExistence type="predicted"/>
<evidence type="ECO:0000313" key="2">
    <source>
        <dbReference type="EMBL" id="KAL0278740.1"/>
    </source>
</evidence>